<dbReference type="RefSeq" id="XP_024698074.1">
    <property type="nucleotide sequence ID" value="XM_024842590.1"/>
</dbReference>
<dbReference type="AlphaFoldDB" id="A0A2I2FSM6"/>
<dbReference type="EMBL" id="MSFO01000010">
    <property type="protein sequence ID" value="PLB43617.1"/>
    <property type="molecule type" value="Genomic_DNA"/>
</dbReference>
<feature type="region of interest" description="Disordered" evidence="1">
    <location>
        <begin position="109"/>
        <end position="155"/>
    </location>
</feature>
<comment type="caution">
    <text evidence="3">The sequence shown here is derived from an EMBL/GenBank/DDBJ whole genome shotgun (WGS) entry which is preliminary data.</text>
</comment>
<evidence type="ECO:0000256" key="1">
    <source>
        <dbReference type="SAM" id="MobiDB-lite"/>
    </source>
</evidence>
<proteinExistence type="predicted"/>
<evidence type="ECO:0000313" key="2">
    <source>
        <dbReference type="EMBL" id="PLB42772.1"/>
    </source>
</evidence>
<dbReference type="VEuPathDB" id="FungiDB:P170DRAFT_58306"/>
<gene>
    <name evidence="2" type="ORF">P170DRAFT_165363</name>
    <name evidence="3" type="ORF">P170DRAFT_58306</name>
</gene>
<accession>A0A2I2FSM6</accession>
<dbReference type="VEuPathDB" id="FungiDB:P170DRAFT_165363"/>
<evidence type="ECO:0000313" key="4">
    <source>
        <dbReference type="Proteomes" id="UP000234275"/>
    </source>
</evidence>
<organism evidence="3 4">
    <name type="scientific">Aspergillus steynii IBT 23096</name>
    <dbReference type="NCBI Taxonomy" id="1392250"/>
    <lineage>
        <taxon>Eukaryota</taxon>
        <taxon>Fungi</taxon>
        <taxon>Dikarya</taxon>
        <taxon>Ascomycota</taxon>
        <taxon>Pezizomycotina</taxon>
        <taxon>Eurotiomycetes</taxon>
        <taxon>Eurotiomycetidae</taxon>
        <taxon>Eurotiales</taxon>
        <taxon>Aspergillaceae</taxon>
        <taxon>Aspergillus</taxon>
        <taxon>Aspergillus subgen. Circumdati</taxon>
    </lineage>
</organism>
<evidence type="ECO:0000313" key="3">
    <source>
        <dbReference type="EMBL" id="PLB43617.1"/>
    </source>
</evidence>
<dbReference type="Proteomes" id="UP000234275">
    <property type="component" value="Unassembled WGS sequence"/>
</dbReference>
<name>A0A2I2FSM6_9EURO</name>
<feature type="compositionally biased region" description="Basic residues" evidence="1">
    <location>
        <begin position="145"/>
        <end position="155"/>
    </location>
</feature>
<keyword evidence="4" id="KW-1185">Reference proteome</keyword>
<sequence>MDGGTPQDYGVLSILAIFDLQHVFPCKKGNEEGISIRGFGVHATNKGSHLIGSHGNWRISSLRLLRLRLLVRHTPSSTPVGCGSSGSSLNNASIILFSSLSPSLHSTQTSSFPQSTVSIPNVAPEKLSGPKLYKAGPLTIARKDGSRRRTTRQTN</sequence>
<reference evidence="3 4" key="1">
    <citation type="submission" date="2016-12" db="EMBL/GenBank/DDBJ databases">
        <title>The genomes of Aspergillus section Nigri reveals drivers in fungal speciation.</title>
        <authorList>
            <consortium name="DOE Joint Genome Institute"/>
            <person name="Vesth T.C."/>
            <person name="Nybo J."/>
            <person name="Theobald S."/>
            <person name="Brandl J."/>
            <person name="Frisvad J.C."/>
            <person name="Nielsen K.F."/>
            <person name="Lyhne E.K."/>
            <person name="Kogle M.E."/>
            <person name="Kuo A."/>
            <person name="Riley R."/>
            <person name="Clum A."/>
            <person name="Nolan M."/>
            <person name="Lipzen A."/>
            <person name="Salamov A."/>
            <person name="Henrissat B."/>
            <person name="Wiebenga A."/>
            <person name="De Vries R.P."/>
            <person name="Grigoriev I.V."/>
            <person name="Mortensen U.H."/>
            <person name="Andersen M.R."/>
            <person name="Baker S.E."/>
        </authorList>
    </citation>
    <scope>NUCLEOTIDE SEQUENCE [LARGE SCALE GENOMIC DNA]</scope>
    <source>
        <strain evidence="3 4">IBT 23096</strain>
    </source>
</reference>
<protein>
    <submittedName>
        <fullName evidence="3">Uncharacterized protein</fullName>
    </submittedName>
</protein>
<dbReference type="EMBL" id="MSFO01000030">
    <property type="protein sequence ID" value="PLB42772.1"/>
    <property type="molecule type" value="Genomic_DNA"/>
</dbReference>
<dbReference type="GeneID" id="36550287"/>